<feature type="region of interest" description="Disordered" evidence="1">
    <location>
        <begin position="50"/>
        <end position="102"/>
    </location>
</feature>
<protein>
    <submittedName>
        <fullName evidence="4">DUF3426 domain-containing protein</fullName>
    </submittedName>
</protein>
<keyword evidence="2" id="KW-1133">Transmembrane helix</keyword>
<dbReference type="NCBIfam" id="TIGR02098">
    <property type="entry name" value="MJ0042_CXXC"/>
    <property type="match status" value="1"/>
</dbReference>
<feature type="compositionally biased region" description="Acidic residues" evidence="1">
    <location>
        <begin position="54"/>
        <end position="78"/>
    </location>
</feature>
<evidence type="ECO:0000259" key="3">
    <source>
        <dbReference type="Pfam" id="PF13717"/>
    </source>
</evidence>
<evidence type="ECO:0000256" key="1">
    <source>
        <dbReference type="SAM" id="MobiDB-lite"/>
    </source>
</evidence>
<dbReference type="InterPro" id="IPR011723">
    <property type="entry name" value="Znf/thioredoxin_put"/>
</dbReference>
<evidence type="ECO:0000313" key="4">
    <source>
        <dbReference type="EMBL" id="HFK96232.1"/>
    </source>
</evidence>
<dbReference type="Pfam" id="PF13717">
    <property type="entry name" value="Zn_ribbon_4"/>
    <property type="match status" value="1"/>
</dbReference>
<reference evidence="4" key="1">
    <citation type="journal article" date="2020" name="mSystems">
        <title>Genome- and Community-Level Interaction Insights into Carbon Utilization and Element Cycling Functions of Hydrothermarchaeota in Hydrothermal Sediment.</title>
        <authorList>
            <person name="Zhou Z."/>
            <person name="Liu Y."/>
            <person name="Xu W."/>
            <person name="Pan J."/>
            <person name="Luo Z.H."/>
            <person name="Li M."/>
        </authorList>
    </citation>
    <scope>NUCLEOTIDE SEQUENCE [LARGE SCALE GENOMIC DNA]</scope>
    <source>
        <strain evidence="4">SpSt-456</strain>
    </source>
</reference>
<keyword evidence="2" id="KW-0812">Transmembrane</keyword>
<proteinExistence type="predicted"/>
<dbReference type="AlphaFoldDB" id="A0A832E9I0"/>
<evidence type="ECO:0000256" key="2">
    <source>
        <dbReference type="SAM" id="Phobius"/>
    </source>
</evidence>
<accession>A0A832E9I0</accession>
<feature type="domain" description="Zinc finger/thioredoxin putative" evidence="3">
    <location>
        <begin position="12"/>
        <end position="46"/>
    </location>
</feature>
<dbReference type="EMBL" id="DSTK01000011">
    <property type="protein sequence ID" value="HFK96232.1"/>
    <property type="molecule type" value="Genomic_DNA"/>
</dbReference>
<feature type="transmembrane region" description="Helical" evidence="2">
    <location>
        <begin position="107"/>
        <end position="127"/>
    </location>
</feature>
<keyword evidence="2" id="KW-0472">Membrane</keyword>
<sequence length="279" mass="30804">MKWHLTPSRGIMLVTCELCGTKYRVDPRRLHKDKVKARCSRCGHTFVVRRTAEPEPEPDFEPMDVAPDDQESFQEPEPQEATAAARPEPRVLRPPAGAQRPRSRRGLGITLAVLLCLGMAAAAYYLYSKGMLPTGGIKTDKPAATSAGIPQVTIDPDIRAYFLENASAGQIFVVEGKAVNEAAGPVSFVLVEGKLYTTEKQPAQVQKAYCGNIMSREELMRMDMTQIQNAMMNREGKDLSNVHIPSMGKVPFMIVFHNLPELSLLSDYSVEVVNAQADK</sequence>
<gene>
    <name evidence="4" type="ORF">ENS06_02780</name>
</gene>
<name>A0A832E9I0_9BACT</name>
<comment type="caution">
    <text evidence="4">The sequence shown here is derived from an EMBL/GenBank/DDBJ whole genome shotgun (WGS) entry which is preliminary data.</text>
</comment>
<organism evidence="4">
    <name type="scientific">Desulfacinum infernum</name>
    <dbReference type="NCBI Taxonomy" id="35837"/>
    <lineage>
        <taxon>Bacteria</taxon>
        <taxon>Pseudomonadati</taxon>
        <taxon>Thermodesulfobacteriota</taxon>
        <taxon>Syntrophobacteria</taxon>
        <taxon>Syntrophobacterales</taxon>
        <taxon>Syntrophobacteraceae</taxon>
        <taxon>Desulfacinum</taxon>
    </lineage>
</organism>